<dbReference type="Proteomes" id="UP001596542">
    <property type="component" value="Unassembled WGS sequence"/>
</dbReference>
<dbReference type="PANTHER" id="PTHR30349">
    <property type="entry name" value="PHAGE INTEGRASE-RELATED"/>
    <property type="match status" value="1"/>
</dbReference>
<accession>A0ABW2I658</accession>
<dbReference type="SUPFAM" id="SSF56349">
    <property type="entry name" value="DNA breaking-rejoining enzymes"/>
    <property type="match status" value="1"/>
</dbReference>
<feature type="compositionally biased region" description="Acidic residues" evidence="4">
    <location>
        <begin position="499"/>
        <end position="508"/>
    </location>
</feature>
<dbReference type="InterPro" id="IPR010998">
    <property type="entry name" value="Integrase_recombinase_N"/>
</dbReference>
<dbReference type="EMBL" id="JBHTBU010000001">
    <property type="protein sequence ID" value="MFC7286456.1"/>
    <property type="molecule type" value="Genomic_DNA"/>
</dbReference>
<keyword evidence="7" id="KW-1185">Reference proteome</keyword>
<dbReference type="InterPro" id="IPR011010">
    <property type="entry name" value="DNA_brk_join_enz"/>
</dbReference>
<dbReference type="Gene3D" id="1.10.150.130">
    <property type="match status" value="1"/>
</dbReference>
<keyword evidence="3" id="KW-0233">DNA recombination</keyword>
<proteinExistence type="predicted"/>
<dbReference type="InterPro" id="IPR013762">
    <property type="entry name" value="Integrase-like_cat_sf"/>
</dbReference>
<sequence length="508" mass="57347">MSKGISKSKELAQKIKKVELNVLVQMKAKKFPGTEILIPKGITVRSENGVQVEFMYEGKRCYETIKGRPTVGHVLAAIEKRERVIQLIGLREFGYEKEFPDSPRVRSSLAEEDEFTQPKIGQTVGTALDAWLVTATPSVGHNAAKDYTKDSSLLKKIPLSALTGSESAVLKNGVLGDLPVDKLDDVAITRLMAWLLAKPGAKLGTTLSEKRVRNIMTPLRGAMNRLALKSLIKHDPFNLVRPVKKRKTVITNASITIESNLDAPLPILDGNPTQEEDVSVEPFSPAEVKAILSQLSGPFLNLMTFWFWTGLRTGELIALRWSDVDWKSKKIYVRRSLSRGHLKLPKFDKKRWVTLCEPAFKALEEQFKFSGDGDGWAFPNPYTEKMWANESKIRTRFAKALELAGVRYRRPYNCRHTYASTMLSAGENPMYVAQQMGHKDWSMLIKVYGRWIEDVDLQAGQRIAKMQETLWSEMAELVRSRQMKSEDDHTDKVGNDGDAVTDDEELEF</sequence>
<evidence type="ECO:0000256" key="1">
    <source>
        <dbReference type="ARBA" id="ARBA00022908"/>
    </source>
</evidence>
<feature type="domain" description="Tyr recombinase" evidence="5">
    <location>
        <begin position="278"/>
        <end position="461"/>
    </location>
</feature>
<organism evidence="6 7">
    <name type="scientific">Herminiimonas glaciei</name>
    <dbReference type="NCBI Taxonomy" id="523788"/>
    <lineage>
        <taxon>Bacteria</taxon>
        <taxon>Pseudomonadati</taxon>
        <taxon>Pseudomonadota</taxon>
        <taxon>Betaproteobacteria</taxon>
        <taxon>Burkholderiales</taxon>
        <taxon>Oxalobacteraceae</taxon>
        <taxon>Herminiimonas</taxon>
    </lineage>
</organism>
<dbReference type="CDD" id="cd01189">
    <property type="entry name" value="INT_ICEBs1_C_like"/>
    <property type="match status" value="1"/>
</dbReference>
<dbReference type="InterPro" id="IPR050090">
    <property type="entry name" value="Tyrosine_recombinase_XerCD"/>
</dbReference>
<protein>
    <submittedName>
        <fullName evidence="6">Tyrosine-type recombinase/integrase</fullName>
    </submittedName>
</protein>
<dbReference type="InterPro" id="IPR002104">
    <property type="entry name" value="Integrase_catalytic"/>
</dbReference>
<gene>
    <name evidence="6" type="ORF">ACFQPC_00250</name>
</gene>
<dbReference type="RefSeq" id="WP_382269670.1">
    <property type="nucleotide sequence ID" value="NZ_JBHTBU010000001.1"/>
</dbReference>
<dbReference type="PROSITE" id="PS51898">
    <property type="entry name" value="TYR_RECOMBINASE"/>
    <property type="match status" value="1"/>
</dbReference>
<dbReference type="InterPro" id="IPR022000">
    <property type="entry name" value="Min27-like_integrase_DNA_bind"/>
</dbReference>
<evidence type="ECO:0000313" key="7">
    <source>
        <dbReference type="Proteomes" id="UP001596542"/>
    </source>
</evidence>
<feature type="compositionally biased region" description="Basic and acidic residues" evidence="4">
    <location>
        <begin position="481"/>
        <end position="495"/>
    </location>
</feature>
<comment type="caution">
    <text evidence="6">The sequence shown here is derived from an EMBL/GenBank/DDBJ whole genome shotgun (WGS) entry which is preliminary data.</text>
</comment>
<dbReference type="Gene3D" id="1.10.443.10">
    <property type="entry name" value="Intergrase catalytic core"/>
    <property type="match status" value="1"/>
</dbReference>
<keyword evidence="2" id="KW-0238">DNA-binding</keyword>
<evidence type="ECO:0000259" key="5">
    <source>
        <dbReference type="PROSITE" id="PS51898"/>
    </source>
</evidence>
<keyword evidence="1" id="KW-0229">DNA integration</keyword>
<name>A0ABW2I658_9BURK</name>
<evidence type="ECO:0000256" key="2">
    <source>
        <dbReference type="ARBA" id="ARBA00023125"/>
    </source>
</evidence>
<dbReference type="Pfam" id="PF00589">
    <property type="entry name" value="Phage_integrase"/>
    <property type="match status" value="1"/>
</dbReference>
<dbReference type="Pfam" id="PF12167">
    <property type="entry name" value="Arm-DNA-bind_2"/>
    <property type="match status" value="1"/>
</dbReference>
<evidence type="ECO:0000256" key="3">
    <source>
        <dbReference type="ARBA" id="ARBA00023172"/>
    </source>
</evidence>
<evidence type="ECO:0000256" key="4">
    <source>
        <dbReference type="SAM" id="MobiDB-lite"/>
    </source>
</evidence>
<evidence type="ECO:0000313" key="6">
    <source>
        <dbReference type="EMBL" id="MFC7286456.1"/>
    </source>
</evidence>
<dbReference type="PANTHER" id="PTHR30349:SF36">
    <property type="entry name" value="PROPHAGE INTEGRASE INTR-RELATED"/>
    <property type="match status" value="1"/>
</dbReference>
<reference evidence="7" key="1">
    <citation type="journal article" date="2019" name="Int. J. Syst. Evol. Microbiol.">
        <title>The Global Catalogue of Microorganisms (GCM) 10K type strain sequencing project: providing services to taxonomists for standard genome sequencing and annotation.</title>
        <authorList>
            <consortium name="The Broad Institute Genomics Platform"/>
            <consortium name="The Broad Institute Genome Sequencing Center for Infectious Disease"/>
            <person name="Wu L."/>
            <person name="Ma J."/>
        </authorList>
    </citation>
    <scope>NUCLEOTIDE SEQUENCE [LARGE SCALE GENOMIC DNA]</scope>
    <source>
        <strain evidence="7">KACC 12508</strain>
    </source>
</reference>
<feature type="region of interest" description="Disordered" evidence="4">
    <location>
        <begin position="481"/>
        <end position="508"/>
    </location>
</feature>